<organism evidence="2 3">
    <name type="scientific">Halothiobacillus diazotrophicus</name>
    <dbReference type="NCBI Taxonomy" id="1860122"/>
    <lineage>
        <taxon>Bacteria</taxon>
        <taxon>Pseudomonadati</taxon>
        <taxon>Pseudomonadota</taxon>
        <taxon>Gammaproteobacteria</taxon>
        <taxon>Chromatiales</taxon>
        <taxon>Halothiobacillaceae</taxon>
        <taxon>Halothiobacillus</taxon>
    </lineage>
</organism>
<dbReference type="SUPFAM" id="SSF53335">
    <property type="entry name" value="S-adenosyl-L-methionine-dependent methyltransferases"/>
    <property type="match status" value="1"/>
</dbReference>
<dbReference type="RefSeq" id="WP_066099361.1">
    <property type="nucleotide sequence ID" value="NZ_CP016027.1"/>
</dbReference>
<dbReference type="InterPro" id="IPR029063">
    <property type="entry name" value="SAM-dependent_MTases_sf"/>
</dbReference>
<dbReference type="STRING" id="1860122.A9404_06060"/>
<keyword evidence="3" id="KW-1185">Reference proteome</keyword>
<sequence length="205" mass="22370">MSLRQTYTLWAPIYDRMLSRATRQARIANLETLPDLANQVIGLMGVGSGLDIELLPNHAPPRCCIGLDVTRAMLDRARPRAANAPCPVALVEGDAMNTPFADGVFDTVILHLILAVVPHPAAALAEASRLVKPGGQILIFDKFLRPGQNAWFRRAVSPLMGQLATRTDVEFEPLLGAHPELTLTRDVPLLAGGWFRGITLHKNKD</sequence>
<dbReference type="KEGG" id="haz:A9404_06060"/>
<keyword evidence="2" id="KW-0489">Methyltransferase</keyword>
<dbReference type="InterPro" id="IPR013216">
    <property type="entry name" value="Methyltransf_11"/>
</dbReference>
<dbReference type="Proteomes" id="UP000078596">
    <property type="component" value="Chromosome"/>
</dbReference>
<accession>A0A191ZGJ1</accession>
<dbReference type="InterPro" id="IPR050508">
    <property type="entry name" value="Methyltransf_Superfamily"/>
</dbReference>
<dbReference type="Gene3D" id="3.40.50.150">
    <property type="entry name" value="Vaccinia Virus protein VP39"/>
    <property type="match status" value="1"/>
</dbReference>
<evidence type="ECO:0000259" key="1">
    <source>
        <dbReference type="Pfam" id="PF08241"/>
    </source>
</evidence>
<dbReference type="PANTHER" id="PTHR42912">
    <property type="entry name" value="METHYLTRANSFERASE"/>
    <property type="match status" value="1"/>
</dbReference>
<dbReference type="OrthoDB" id="323463at2"/>
<dbReference type="CDD" id="cd02440">
    <property type="entry name" value="AdoMet_MTases"/>
    <property type="match status" value="1"/>
</dbReference>
<evidence type="ECO:0000313" key="2">
    <source>
        <dbReference type="EMBL" id="ANJ66999.1"/>
    </source>
</evidence>
<dbReference type="AlphaFoldDB" id="A0A191ZGJ1"/>
<feature type="domain" description="Methyltransferase type 11" evidence="1">
    <location>
        <begin position="44"/>
        <end position="139"/>
    </location>
</feature>
<keyword evidence="2" id="KW-0808">Transferase</keyword>
<proteinExistence type="predicted"/>
<dbReference type="Pfam" id="PF08241">
    <property type="entry name" value="Methyltransf_11"/>
    <property type="match status" value="1"/>
</dbReference>
<protein>
    <submittedName>
        <fullName evidence="2">Phosphatidylethanolamine N-methyltransferase</fullName>
    </submittedName>
</protein>
<evidence type="ECO:0000313" key="3">
    <source>
        <dbReference type="Proteomes" id="UP000078596"/>
    </source>
</evidence>
<name>A0A191ZGJ1_9GAMM</name>
<gene>
    <name evidence="2" type="ORF">A9404_06060</name>
</gene>
<dbReference type="GO" id="GO:0008757">
    <property type="term" value="F:S-adenosylmethionine-dependent methyltransferase activity"/>
    <property type="evidence" value="ECO:0007669"/>
    <property type="project" value="InterPro"/>
</dbReference>
<reference evidence="2 3" key="1">
    <citation type="submission" date="2016-06" db="EMBL/GenBank/DDBJ databases">
        <title>Insight into the functional genes involving in sulfur oxidation in Pearl River water.</title>
        <authorList>
            <person name="Luo J."/>
            <person name="Tan X."/>
            <person name="Lin W."/>
        </authorList>
    </citation>
    <scope>NUCLEOTIDE SEQUENCE [LARGE SCALE GENOMIC DNA]</scope>
    <source>
        <strain evidence="2 3">LS2</strain>
    </source>
</reference>
<dbReference type="EMBL" id="CP016027">
    <property type="protein sequence ID" value="ANJ66999.1"/>
    <property type="molecule type" value="Genomic_DNA"/>
</dbReference>
<dbReference type="GO" id="GO:0032259">
    <property type="term" value="P:methylation"/>
    <property type="evidence" value="ECO:0007669"/>
    <property type="project" value="UniProtKB-KW"/>
</dbReference>